<comment type="caution">
    <text evidence="1">The sequence shown here is derived from an EMBL/GenBank/DDBJ whole genome shotgun (WGS) entry which is preliminary data.</text>
</comment>
<protein>
    <submittedName>
        <fullName evidence="1">Uncharacterized protein</fullName>
    </submittedName>
</protein>
<gene>
    <name evidence="1" type="ORF">Tco_1110716</name>
</gene>
<dbReference type="Proteomes" id="UP001151760">
    <property type="component" value="Unassembled WGS sequence"/>
</dbReference>
<name>A0ABQ5ILN8_9ASTR</name>
<evidence type="ECO:0000313" key="2">
    <source>
        <dbReference type="Proteomes" id="UP001151760"/>
    </source>
</evidence>
<accession>A0ABQ5ILN8</accession>
<reference evidence="1" key="2">
    <citation type="submission" date="2022-01" db="EMBL/GenBank/DDBJ databases">
        <authorList>
            <person name="Yamashiro T."/>
            <person name="Shiraishi A."/>
            <person name="Satake H."/>
            <person name="Nakayama K."/>
        </authorList>
    </citation>
    <scope>NUCLEOTIDE SEQUENCE</scope>
</reference>
<proteinExistence type="predicted"/>
<dbReference type="EMBL" id="BQNB010020858">
    <property type="protein sequence ID" value="GJU00378.1"/>
    <property type="molecule type" value="Genomic_DNA"/>
</dbReference>
<evidence type="ECO:0000313" key="1">
    <source>
        <dbReference type="EMBL" id="GJU00378.1"/>
    </source>
</evidence>
<reference evidence="1" key="1">
    <citation type="journal article" date="2022" name="Int. J. Mol. Sci.">
        <title>Draft Genome of Tanacetum Coccineum: Genomic Comparison of Closely Related Tanacetum-Family Plants.</title>
        <authorList>
            <person name="Yamashiro T."/>
            <person name="Shiraishi A."/>
            <person name="Nakayama K."/>
            <person name="Satake H."/>
        </authorList>
    </citation>
    <scope>NUCLEOTIDE SEQUENCE</scope>
</reference>
<keyword evidence="2" id="KW-1185">Reference proteome</keyword>
<organism evidence="1 2">
    <name type="scientific">Tanacetum coccineum</name>
    <dbReference type="NCBI Taxonomy" id="301880"/>
    <lineage>
        <taxon>Eukaryota</taxon>
        <taxon>Viridiplantae</taxon>
        <taxon>Streptophyta</taxon>
        <taxon>Embryophyta</taxon>
        <taxon>Tracheophyta</taxon>
        <taxon>Spermatophyta</taxon>
        <taxon>Magnoliopsida</taxon>
        <taxon>eudicotyledons</taxon>
        <taxon>Gunneridae</taxon>
        <taxon>Pentapetalae</taxon>
        <taxon>asterids</taxon>
        <taxon>campanulids</taxon>
        <taxon>Asterales</taxon>
        <taxon>Asteraceae</taxon>
        <taxon>Asteroideae</taxon>
        <taxon>Anthemideae</taxon>
        <taxon>Anthemidinae</taxon>
        <taxon>Tanacetum</taxon>
    </lineage>
</organism>
<sequence>MLGAGGVQILEKNLDDLHSSREEDGTAETMDPQDLLREHYTLHFLRILSFFILPEGCDPLLLVDVFTHVKENIGRYLSEKAKEETARILRKARRRKRKYNNATVELRYTNAHINRYITDTAQL</sequence>